<organism evidence="6 7">
    <name type="scientific">Oculimacula yallundae</name>
    <dbReference type="NCBI Taxonomy" id="86028"/>
    <lineage>
        <taxon>Eukaryota</taxon>
        <taxon>Fungi</taxon>
        <taxon>Dikarya</taxon>
        <taxon>Ascomycota</taxon>
        <taxon>Pezizomycotina</taxon>
        <taxon>Leotiomycetes</taxon>
        <taxon>Helotiales</taxon>
        <taxon>Ploettnerulaceae</taxon>
        <taxon>Oculimacula</taxon>
    </lineage>
</organism>
<dbReference type="InterPro" id="IPR023352">
    <property type="entry name" value="MAPEG-like_dom_sf"/>
</dbReference>
<keyword evidence="7" id="KW-1185">Reference proteome</keyword>
<name>A0ABR4BTH4_9HELO</name>
<protein>
    <submittedName>
        <fullName evidence="6">Uncharacterized protein</fullName>
    </submittedName>
</protein>
<reference evidence="6 7" key="1">
    <citation type="journal article" date="2024" name="Commun. Biol.">
        <title>Comparative genomic analysis of thermophilic fungi reveals convergent evolutionary adaptations and gene losses.</title>
        <authorList>
            <person name="Steindorff A.S."/>
            <person name="Aguilar-Pontes M.V."/>
            <person name="Robinson A.J."/>
            <person name="Andreopoulos B."/>
            <person name="LaButti K."/>
            <person name="Kuo A."/>
            <person name="Mondo S."/>
            <person name="Riley R."/>
            <person name="Otillar R."/>
            <person name="Haridas S."/>
            <person name="Lipzen A."/>
            <person name="Grimwood J."/>
            <person name="Schmutz J."/>
            <person name="Clum A."/>
            <person name="Reid I.D."/>
            <person name="Moisan M.C."/>
            <person name="Butler G."/>
            <person name="Nguyen T.T.M."/>
            <person name="Dewar K."/>
            <person name="Conant G."/>
            <person name="Drula E."/>
            <person name="Henrissat B."/>
            <person name="Hansel C."/>
            <person name="Singer S."/>
            <person name="Hutchinson M.I."/>
            <person name="de Vries R.P."/>
            <person name="Natvig D.O."/>
            <person name="Powell A.J."/>
            <person name="Tsang A."/>
            <person name="Grigoriev I.V."/>
        </authorList>
    </citation>
    <scope>NUCLEOTIDE SEQUENCE [LARGE SCALE GENOMIC DNA]</scope>
    <source>
        <strain evidence="6 7">CBS 494.80</strain>
    </source>
</reference>
<dbReference type="Proteomes" id="UP001595075">
    <property type="component" value="Unassembled WGS sequence"/>
</dbReference>
<sequence>MDKSTPNYALQSIIAAYGLAHAPNYYTTLRMMVATGGKWSFSMPRTNMEAMKSKVPKSVWNSCYRAQCAHMNAMEGFPFFAAAMIAGTFAGLPREDLNRSAAQYLGLRVLYTGLYIGIENNVLAFARSGTWLLAMAVPAIMLWKAGERVTSLAASKKKIASLLAKNLSVIGHDPILKALIYQICFRKYSETYQAPNLLSIGIQKNKELGRKGTVVIACSDPRFHPTQFLDLDFSEAAIIRNPGGRTSDAIRSLIDIDAIDRREGFERRTRENHPAIAASQPGYVYGAVDDPEKTVVQDVEFLKSFPSIEENMLVVGLVLDTFTEILRQLV</sequence>
<keyword evidence="3" id="KW-0812">Transmembrane</keyword>
<evidence type="ECO:0000313" key="7">
    <source>
        <dbReference type="Proteomes" id="UP001595075"/>
    </source>
</evidence>
<dbReference type="Gene3D" id="3.40.1050.10">
    <property type="entry name" value="Carbonic anhydrase"/>
    <property type="match status" value="1"/>
</dbReference>
<dbReference type="SUPFAM" id="SSF161084">
    <property type="entry name" value="MAPEG domain-like"/>
    <property type="match status" value="1"/>
</dbReference>
<dbReference type="SMART" id="SM00947">
    <property type="entry name" value="Pro_CA"/>
    <property type="match status" value="1"/>
</dbReference>
<dbReference type="Gene3D" id="1.20.120.550">
    <property type="entry name" value="Membrane associated eicosanoid/glutathione metabolism-like domain"/>
    <property type="match status" value="1"/>
</dbReference>
<dbReference type="SUPFAM" id="SSF53056">
    <property type="entry name" value="beta-carbonic anhydrase, cab"/>
    <property type="match status" value="1"/>
</dbReference>
<dbReference type="InterPro" id="IPR001129">
    <property type="entry name" value="Membr-assoc_MAPEG"/>
</dbReference>
<dbReference type="PANTHER" id="PTHR35371">
    <property type="entry name" value="INNER MEMBRANE PROTEIN"/>
    <property type="match status" value="1"/>
</dbReference>
<dbReference type="EMBL" id="JAZHXI010000020">
    <property type="protein sequence ID" value="KAL2060900.1"/>
    <property type="molecule type" value="Genomic_DNA"/>
</dbReference>
<evidence type="ECO:0000313" key="6">
    <source>
        <dbReference type="EMBL" id="KAL2060900.1"/>
    </source>
</evidence>
<comment type="subcellular location">
    <subcellularLocation>
        <location evidence="1">Membrane</location>
    </subcellularLocation>
</comment>
<comment type="similarity">
    <text evidence="2">Belongs to the beta-class carbonic anhydrase family.</text>
</comment>
<dbReference type="PANTHER" id="PTHR35371:SF1">
    <property type="entry name" value="BLR7753 PROTEIN"/>
    <property type="match status" value="1"/>
</dbReference>
<comment type="caution">
    <text evidence="6">The sequence shown here is derived from an EMBL/GenBank/DDBJ whole genome shotgun (WGS) entry which is preliminary data.</text>
</comment>
<evidence type="ECO:0000256" key="3">
    <source>
        <dbReference type="ARBA" id="ARBA00022692"/>
    </source>
</evidence>
<keyword evidence="4" id="KW-1133">Transmembrane helix</keyword>
<dbReference type="Pfam" id="PF01124">
    <property type="entry name" value="MAPEG"/>
    <property type="match status" value="1"/>
</dbReference>
<dbReference type="InterPro" id="IPR001765">
    <property type="entry name" value="Carbonic_anhydrase"/>
</dbReference>
<dbReference type="InterPro" id="IPR036874">
    <property type="entry name" value="Carbonic_anhydrase_sf"/>
</dbReference>
<evidence type="ECO:0000256" key="1">
    <source>
        <dbReference type="ARBA" id="ARBA00004370"/>
    </source>
</evidence>
<evidence type="ECO:0000256" key="5">
    <source>
        <dbReference type="ARBA" id="ARBA00023136"/>
    </source>
</evidence>
<evidence type="ECO:0000256" key="2">
    <source>
        <dbReference type="ARBA" id="ARBA00006217"/>
    </source>
</evidence>
<gene>
    <name evidence="6" type="ORF">VTL71DRAFT_8952</name>
</gene>
<proteinExistence type="inferred from homology"/>
<keyword evidence="5" id="KW-0472">Membrane</keyword>
<evidence type="ECO:0000256" key="4">
    <source>
        <dbReference type="ARBA" id="ARBA00022989"/>
    </source>
</evidence>
<accession>A0ABR4BTH4</accession>